<keyword evidence="1" id="KW-1133">Transmembrane helix</keyword>
<evidence type="ECO:0000313" key="3">
    <source>
        <dbReference type="Proteomes" id="UP000236248"/>
    </source>
</evidence>
<gene>
    <name evidence="2" type="ORF">NCAV_1102</name>
</gene>
<reference evidence="3" key="1">
    <citation type="submission" date="2018-01" db="EMBL/GenBank/DDBJ databases">
        <authorList>
            <person name="Kerou L M."/>
        </authorList>
    </citation>
    <scope>NUCLEOTIDE SEQUENCE [LARGE SCALE GENOMIC DNA]</scope>
    <source>
        <strain evidence="3">SCU2</strain>
    </source>
</reference>
<dbReference type="KEGG" id="ncv:NCAV_1102"/>
<dbReference type="EMBL" id="LT981265">
    <property type="protein sequence ID" value="SPC34279.1"/>
    <property type="molecule type" value="Genomic_DNA"/>
</dbReference>
<evidence type="ECO:0000313" key="2">
    <source>
        <dbReference type="EMBL" id="SPC34279.1"/>
    </source>
</evidence>
<evidence type="ECO:0000256" key="1">
    <source>
        <dbReference type="SAM" id="Phobius"/>
    </source>
</evidence>
<feature type="transmembrane region" description="Helical" evidence="1">
    <location>
        <begin position="12"/>
        <end position="30"/>
    </location>
</feature>
<sequence length="282" mass="31023">MIVAELILARKGLELVLVMVIAVVVGLLLVSSTAVTSYHAYAQDLSIDEDLTLITSIEEIRGHLMQALNNKSIGNNDMAVAHAGHPAAEYLAEIAPIIEKKNPELINELRDKLVKLPSKVPSISYDELRIEIDAIDALLEDASNLIRDENKGSVQFWLEVTKTLLEHAKDEYEEGVEEEGKVSSAVEYEDAQAFVARAEHVFTSKIKGNVGSDIGVVIERFFSDVKMAMDEKRSADRIKELVDGVIPVIPEFPVNLMLVFVGVVVSAILVSRVMPMGSKMKI</sequence>
<proteinExistence type="predicted"/>
<keyword evidence="3" id="KW-1185">Reference proteome</keyword>
<keyword evidence="1" id="KW-0812">Transmembrane</keyword>
<protein>
    <submittedName>
        <fullName evidence="2">Uncharacterized protein</fullName>
    </submittedName>
</protein>
<keyword evidence="1" id="KW-0472">Membrane</keyword>
<dbReference type="Proteomes" id="UP000236248">
    <property type="component" value="Chromosome NCAV"/>
</dbReference>
<dbReference type="AlphaFoldDB" id="A0A2K5ARP8"/>
<accession>A0A2K5ARP8</accession>
<name>A0A2K5ARP8_9ARCH</name>
<organism evidence="2 3">
    <name type="scientific">Candidatus Nitrosocaldus cavascurensis</name>
    <dbReference type="NCBI Taxonomy" id="2058097"/>
    <lineage>
        <taxon>Archaea</taxon>
        <taxon>Nitrososphaerota</taxon>
        <taxon>Nitrososphaeria</taxon>
        <taxon>Candidatus Nitrosocaldales</taxon>
        <taxon>Candidatus Nitrosocaldaceae</taxon>
        <taxon>Candidatus Nitrosocaldus</taxon>
    </lineage>
</organism>
<feature type="transmembrane region" description="Helical" evidence="1">
    <location>
        <begin position="256"/>
        <end position="274"/>
    </location>
</feature>